<proteinExistence type="predicted"/>
<reference evidence="2" key="1">
    <citation type="submission" date="2020-07" db="EMBL/GenBank/DDBJ databases">
        <authorList>
            <person name="Ferguson B K."/>
        </authorList>
    </citation>
    <scope>NUCLEOTIDE SEQUENCE</scope>
    <source>
        <strain evidence="2">L06</strain>
    </source>
</reference>
<feature type="region of interest" description="Disordered" evidence="1">
    <location>
        <begin position="38"/>
        <end position="77"/>
    </location>
</feature>
<evidence type="ECO:0000256" key="1">
    <source>
        <dbReference type="SAM" id="MobiDB-lite"/>
    </source>
</evidence>
<protein>
    <submittedName>
        <fullName evidence="2">Uncharacterized protein</fullName>
    </submittedName>
</protein>
<dbReference type="EMBL" id="CADCXW020000001">
    <property type="protein sequence ID" value="CAD1530026.1"/>
    <property type="molecule type" value="Genomic_DNA"/>
</dbReference>
<organism evidence="2">
    <name type="scientific">Bracon brevicornis</name>
    <dbReference type="NCBI Taxonomy" id="1563983"/>
    <lineage>
        <taxon>Eukaryota</taxon>
        <taxon>Metazoa</taxon>
        <taxon>Ecdysozoa</taxon>
        <taxon>Arthropoda</taxon>
        <taxon>Hexapoda</taxon>
        <taxon>Insecta</taxon>
        <taxon>Pterygota</taxon>
        <taxon>Neoptera</taxon>
        <taxon>Endopterygota</taxon>
        <taxon>Hymenoptera</taxon>
        <taxon>Apocrita</taxon>
        <taxon>Ichneumonoidea</taxon>
        <taxon>Braconidae</taxon>
        <taxon>Braconinae</taxon>
        <taxon>Bracon</taxon>
    </lineage>
</organism>
<feature type="compositionally biased region" description="Basic and acidic residues" evidence="1">
    <location>
        <begin position="38"/>
        <end position="49"/>
    </location>
</feature>
<feature type="compositionally biased region" description="Basic residues" evidence="1">
    <location>
        <begin position="50"/>
        <end position="59"/>
    </location>
</feature>
<gene>
    <name evidence="2" type="ORF">BBRV_LOCUS5422</name>
</gene>
<dbReference type="AlphaFoldDB" id="A0A6V7HST0"/>
<name>A0A6V7HST0_9HYME</name>
<sequence length="99" mass="11519">MKRQVNCSFSTLVFIFFHFKPPPPCNSYFFLFITKKRDKDKGATKERGGKGGRRKKRNISHTEEEGEKARPVDDSLEGTWLGKGLPVDLRMRKKKKTMK</sequence>
<evidence type="ECO:0000313" key="2">
    <source>
        <dbReference type="EMBL" id="CAD1530026.1"/>
    </source>
</evidence>
<feature type="compositionally biased region" description="Basic and acidic residues" evidence="1">
    <location>
        <begin position="60"/>
        <end position="73"/>
    </location>
</feature>
<accession>A0A6V7HST0</accession>